<dbReference type="SUPFAM" id="SSF47095">
    <property type="entry name" value="HMG-box"/>
    <property type="match status" value="1"/>
</dbReference>
<feature type="compositionally biased region" description="Low complexity" evidence="4">
    <location>
        <begin position="358"/>
        <end position="380"/>
    </location>
</feature>
<evidence type="ECO:0000259" key="5">
    <source>
        <dbReference type="PROSITE" id="PS50118"/>
    </source>
</evidence>
<dbReference type="InterPro" id="IPR009071">
    <property type="entry name" value="HMG_box_dom"/>
</dbReference>
<evidence type="ECO:0000256" key="1">
    <source>
        <dbReference type="ARBA" id="ARBA00023125"/>
    </source>
</evidence>
<dbReference type="HOGENOM" id="CLU_025635_0_0_1"/>
<dbReference type="STRING" id="765440.A0A0C3C4A1"/>
<feature type="compositionally biased region" description="Basic and acidic residues" evidence="4">
    <location>
        <begin position="198"/>
        <end position="209"/>
    </location>
</feature>
<dbReference type="EMBL" id="KN832987">
    <property type="protein sequence ID" value="KIM84462.1"/>
    <property type="molecule type" value="Genomic_DNA"/>
</dbReference>
<feature type="DNA-binding region" description="HMG box" evidence="3">
    <location>
        <begin position="95"/>
        <end position="164"/>
    </location>
</feature>
<gene>
    <name evidence="6" type="ORF">PILCRDRAFT_818026</name>
</gene>
<evidence type="ECO:0000313" key="7">
    <source>
        <dbReference type="Proteomes" id="UP000054166"/>
    </source>
</evidence>
<dbReference type="PROSITE" id="PS50118">
    <property type="entry name" value="HMG_BOX_2"/>
    <property type="match status" value="1"/>
</dbReference>
<evidence type="ECO:0000256" key="2">
    <source>
        <dbReference type="ARBA" id="ARBA00023242"/>
    </source>
</evidence>
<dbReference type="GO" id="GO:0000978">
    <property type="term" value="F:RNA polymerase II cis-regulatory region sequence-specific DNA binding"/>
    <property type="evidence" value="ECO:0007669"/>
    <property type="project" value="TreeGrafter"/>
</dbReference>
<dbReference type="PANTHER" id="PTHR45789">
    <property type="entry name" value="FI18025P1"/>
    <property type="match status" value="1"/>
</dbReference>
<dbReference type="OrthoDB" id="6247875at2759"/>
<evidence type="ECO:0000256" key="3">
    <source>
        <dbReference type="PROSITE-ProRule" id="PRU00267"/>
    </source>
</evidence>
<protein>
    <recommendedName>
        <fullName evidence="5">HMG box domain-containing protein</fullName>
    </recommendedName>
</protein>
<keyword evidence="1 3" id="KW-0238">DNA-binding</keyword>
<dbReference type="Gene3D" id="1.10.30.10">
    <property type="entry name" value="High mobility group box domain"/>
    <property type="match status" value="1"/>
</dbReference>
<feature type="region of interest" description="Disordered" evidence="4">
    <location>
        <begin position="251"/>
        <end position="277"/>
    </location>
</feature>
<organism evidence="6 7">
    <name type="scientific">Piloderma croceum (strain F 1598)</name>
    <dbReference type="NCBI Taxonomy" id="765440"/>
    <lineage>
        <taxon>Eukaryota</taxon>
        <taxon>Fungi</taxon>
        <taxon>Dikarya</taxon>
        <taxon>Basidiomycota</taxon>
        <taxon>Agaricomycotina</taxon>
        <taxon>Agaricomycetes</taxon>
        <taxon>Agaricomycetidae</taxon>
        <taxon>Atheliales</taxon>
        <taxon>Atheliaceae</taxon>
        <taxon>Piloderma</taxon>
    </lineage>
</organism>
<dbReference type="InParanoid" id="A0A0C3C4A1"/>
<proteinExistence type="predicted"/>
<name>A0A0C3C4A1_PILCF</name>
<accession>A0A0C3C4A1</accession>
<dbReference type="SMART" id="SM00398">
    <property type="entry name" value="HMG"/>
    <property type="match status" value="1"/>
</dbReference>
<feature type="compositionally biased region" description="Polar residues" evidence="4">
    <location>
        <begin position="259"/>
        <end position="270"/>
    </location>
</feature>
<feature type="domain" description="HMG box" evidence="5">
    <location>
        <begin position="95"/>
        <end position="164"/>
    </location>
</feature>
<dbReference type="Pfam" id="PF00505">
    <property type="entry name" value="HMG_box"/>
    <property type="match status" value="1"/>
</dbReference>
<dbReference type="GO" id="GO:0000981">
    <property type="term" value="F:DNA-binding transcription factor activity, RNA polymerase II-specific"/>
    <property type="evidence" value="ECO:0007669"/>
    <property type="project" value="TreeGrafter"/>
</dbReference>
<sequence>MPPIRTHDFLEMEDDDGMPPLVDNPNPHPAMSFTFFTDMTPITTTEPTIFEMAPETSILACPDDSAAFYDGPLPPAPVTGDGRSSHGKKRDASYIPRPPNAFILFRSSFIRSQQVPGKVEGNHSTLSKIIGMYWKTLPREEREIWEAKALVAQAEHRKRYPDWRFRPGANALAKLKVKDGPGTSKRRNSNSGGSTRKSKGDTAEVKEKSDEKRCAKIADFLVEGKKGLDLEAALKEWEGSVGKGTKVKECKSGQVKGGSKNQRGRQAQSNRAKEAGQDEAIVAVQPIAPNAIDDIAQAFAADTTAADMLLKTSSLTPNDQRFTVPLTAMFKRALSAPASQTRSAGQLEAEALYATRRASSASATSSSAPSQHQQQQQMSSPFAYQATSMSLSPQAHEAIPRAAVGGNEEMASDCLSPLMLSPVFERDTLAAHWSDPFDFPMSATATADPDTPNFGYDSTSPAPSPVLDMLNHFSVPSPTLDGLGNSKSDQVALTMMNMEDDRIYNQGYTTYDSTFSTLHGWAGDVAVKDICPRISGESIAPYSMDAVVGGYEWPQGHYGEPLSQYSAGLGAFNLDGSIGVA</sequence>
<dbReference type="InterPro" id="IPR036910">
    <property type="entry name" value="HMG_box_dom_sf"/>
</dbReference>
<keyword evidence="7" id="KW-1185">Reference proteome</keyword>
<dbReference type="GO" id="GO:0005634">
    <property type="term" value="C:nucleus"/>
    <property type="evidence" value="ECO:0007669"/>
    <property type="project" value="UniProtKB-UniRule"/>
</dbReference>
<reference evidence="7" key="2">
    <citation type="submission" date="2015-01" db="EMBL/GenBank/DDBJ databases">
        <title>Evolutionary Origins and Diversification of the Mycorrhizal Mutualists.</title>
        <authorList>
            <consortium name="DOE Joint Genome Institute"/>
            <consortium name="Mycorrhizal Genomics Consortium"/>
            <person name="Kohler A."/>
            <person name="Kuo A."/>
            <person name="Nagy L.G."/>
            <person name="Floudas D."/>
            <person name="Copeland A."/>
            <person name="Barry K.W."/>
            <person name="Cichocki N."/>
            <person name="Veneault-Fourrey C."/>
            <person name="LaButti K."/>
            <person name="Lindquist E.A."/>
            <person name="Lipzen A."/>
            <person name="Lundell T."/>
            <person name="Morin E."/>
            <person name="Murat C."/>
            <person name="Riley R."/>
            <person name="Ohm R."/>
            <person name="Sun H."/>
            <person name="Tunlid A."/>
            <person name="Henrissat B."/>
            <person name="Grigoriev I.V."/>
            <person name="Hibbett D.S."/>
            <person name="Martin F."/>
        </authorList>
    </citation>
    <scope>NUCLEOTIDE SEQUENCE [LARGE SCALE GENOMIC DNA]</scope>
    <source>
        <strain evidence="7">F 1598</strain>
    </source>
</reference>
<dbReference type="InterPro" id="IPR051356">
    <property type="entry name" value="SOX/SOX-like_TF"/>
</dbReference>
<dbReference type="PANTHER" id="PTHR45789:SF2">
    <property type="entry name" value="FI18025P1"/>
    <property type="match status" value="1"/>
</dbReference>
<reference evidence="6 7" key="1">
    <citation type="submission" date="2014-04" db="EMBL/GenBank/DDBJ databases">
        <authorList>
            <consortium name="DOE Joint Genome Institute"/>
            <person name="Kuo A."/>
            <person name="Tarkka M."/>
            <person name="Buscot F."/>
            <person name="Kohler A."/>
            <person name="Nagy L.G."/>
            <person name="Floudas D."/>
            <person name="Copeland A."/>
            <person name="Barry K.W."/>
            <person name="Cichocki N."/>
            <person name="Veneault-Fourrey C."/>
            <person name="LaButti K."/>
            <person name="Lindquist E.A."/>
            <person name="Lipzen A."/>
            <person name="Lundell T."/>
            <person name="Morin E."/>
            <person name="Murat C."/>
            <person name="Sun H."/>
            <person name="Tunlid A."/>
            <person name="Henrissat B."/>
            <person name="Grigoriev I.V."/>
            <person name="Hibbett D.S."/>
            <person name="Martin F."/>
            <person name="Nordberg H.P."/>
            <person name="Cantor M.N."/>
            <person name="Hua S.X."/>
        </authorList>
    </citation>
    <scope>NUCLEOTIDE SEQUENCE [LARGE SCALE GENOMIC DNA]</scope>
    <source>
        <strain evidence="6 7">F 1598</strain>
    </source>
</reference>
<feature type="region of interest" description="Disordered" evidence="4">
    <location>
        <begin position="176"/>
        <end position="209"/>
    </location>
</feature>
<evidence type="ECO:0000256" key="4">
    <source>
        <dbReference type="SAM" id="MobiDB-lite"/>
    </source>
</evidence>
<dbReference type="CDD" id="cd01389">
    <property type="entry name" value="HMG-box_ROX1-like"/>
    <property type="match status" value="1"/>
</dbReference>
<evidence type="ECO:0000313" key="6">
    <source>
        <dbReference type="EMBL" id="KIM84462.1"/>
    </source>
</evidence>
<dbReference type="Proteomes" id="UP000054166">
    <property type="component" value="Unassembled WGS sequence"/>
</dbReference>
<keyword evidence="2 3" id="KW-0539">Nucleus</keyword>
<dbReference type="AlphaFoldDB" id="A0A0C3C4A1"/>
<feature type="region of interest" description="Disordered" evidence="4">
    <location>
        <begin position="358"/>
        <end position="389"/>
    </location>
</feature>